<evidence type="ECO:0000313" key="1">
    <source>
        <dbReference type="EMBL" id="KAF4659737.1"/>
    </source>
</evidence>
<reference evidence="1 2" key="1">
    <citation type="submission" date="2020-04" db="EMBL/GenBank/DDBJ databases">
        <title>Perkinsus chesapeaki whole genome sequence.</title>
        <authorList>
            <person name="Bogema D.R."/>
        </authorList>
    </citation>
    <scope>NUCLEOTIDE SEQUENCE [LARGE SCALE GENOMIC DNA]</scope>
    <source>
        <strain evidence="1">ATCC PRA-425</strain>
    </source>
</reference>
<comment type="caution">
    <text evidence="1">The sequence shown here is derived from an EMBL/GenBank/DDBJ whole genome shotgun (WGS) entry which is preliminary data.</text>
</comment>
<name>A0A7J6LKC1_PERCH</name>
<dbReference type="AlphaFoldDB" id="A0A7J6LKC1"/>
<feature type="non-terminal residue" evidence="1">
    <location>
        <position position="1"/>
    </location>
</feature>
<organism evidence="1 2">
    <name type="scientific">Perkinsus chesapeaki</name>
    <name type="common">Clam parasite</name>
    <name type="synonym">Perkinsus andrewsi</name>
    <dbReference type="NCBI Taxonomy" id="330153"/>
    <lineage>
        <taxon>Eukaryota</taxon>
        <taxon>Sar</taxon>
        <taxon>Alveolata</taxon>
        <taxon>Perkinsozoa</taxon>
        <taxon>Perkinsea</taxon>
        <taxon>Perkinsida</taxon>
        <taxon>Perkinsidae</taxon>
        <taxon>Perkinsus</taxon>
    </lineage>
</organism>
<keyword evidence="2" id="KW-1185">Reference proteome</keyword>
<protein>
    <submittedName>
        <fullName evidence="1">Uncharacterized protein</fullName>
    </submittedName>
</protein>
<sequence length="199" mass="21604">FYAKPYGVCTLSAGKVHGCSCTYGSEPVVLVNNGYSIDAVCAPGRCRSYADCPPRLTVSACADGICYLTCQKLPLLIASPLVGLKNRILYDLITQAVEPRGVCTYNNGAMTGCFCTAYRADPVVHIQNGYSTGAICAPRTRFLTCPSAQMLRTDSLITYVKIDGRCYVSCTGNRNCPWPSRCENNAVLGEVCFYPQWTD</sequence>
<gene>
    <name evidence="1" type="ORF">FOL47_007463</name>
</gene>
<dbReference type="EMBL" id="JAAPAO010000441">
    <property type="protein sequence ID" value="KAF4659737.1"/>
    <property type="molecule type" value="Genomic_DNA"/>
</dbReference>
<dbReference type="Proteomes" id="UP000591131">
    <property type="component" value="Unassembled WGS sequence"/>
</dbReference>
<accession>A0A7J6LKC1</accession>
<dbReference type="OrthoDB" id="10489873at2759"/>
<evidence type="ECO:0000313" key="2">
    <source>
        <dbReference type="Proteomes" id="UP000591131"/>
    </source>
</evidence>
<proteinExistence type="predicted"/>